<dbReference type="InterPro" id="IPR013783">
    <property type="entry name" value="Ig-like_fold"/>
</dbReference>
<reference evidence="3 4" key="1">
    <citation type="submission" date="2020-09" db="EMBL/GenBank/DDBJ databases">
        <title>Complete genomes of bradyrhizobia occurring on native shrubby legumes in Australia.</title>
        <authorList>
            <person name="Lafay B."/>
        </authorList>
    </citation>
    <scope>NUCLEOTIDE SEQUENCE [LARGE SCALE GENOMIC DNA]</scope>
    <source>
        <strain evidence="3 4">BDV5040</strain>
    </source>
</reference>
<dbReference type="Proteomes" id="UP000594621">
    <property type="component" value="Chromosome"/>
</dbReference>
<dbReference type="InterPro" id="IPR012332">
    <property type="entry name" value="Autotransporter_pectin_lyase_C"/>
</dbReference>
<keyword evidence="4" id="KW-1185">Reference proteome</keyword>
<name>A0A7S9D520_9BRAD</name>
<feature type="compositionally biased region" description="Low complexity" evidence="1">
    <location>
        <begin position="358"/>
        <end position="369"/>
    </location>
</feature>
<sequence length="4477" mass="444046">MNYAGKFDAASFLDGQGSHLSADGHIDSAAAKPFIAKAHGHVPEGAVVVPDPNLIFNGDFKRAGSDLVLSHDGHEFVVHDYFRGDKRAAISSPDGAHLTGDIVNALAGHVEYAQAGPGAAAAAVIGHVTKLVGSATAVRNGVSIILNNGDNVEKGDVVSTGSDSTLGVTFIDGTVFGLSSNARMVLNEMVYDPNGSNNSSLLSLVAGTITFVAGETAKHGDMKIDTPVATMGIRGTAVLTQINFVVPSGGGDPQPQASFQVLVEPNGTTGSYILFDKTTLLPIATVNQAGQMIQISGGNVSISNALLSPDVQKLITDVFTLKFTDNGTNTKLTTNFTDSITQNGNIVVIKTDNGTTATATYTNTSQPTSQDPSHNPSTSTRVPGPPLAQSLDLSGNVKQAFTLTEHSDTTADLDYVTGETVGPDTFSFRITFVDQNLGDSPTVSVDLANAPNYVYTDASHHDVTGSLSALQKQDIAATQVQIGVAAASGNNNNGSAVLTYTVPDHAFDFLADGETLTLTYTVLVNNNFALDPEAVPVTITITVTGTNDKPVITTSVPNITFSGGTSVPGGPLSTDVPTSGTLTFKDVDLTDTHSVSVALTSATLPDGSVPPGPLAAFAKAMSVAIATGSDSTGTGTGTINWSLADLPVYLADFIPKGEVLTLVYTVTVADEHNAISQQTITVTITGTDAPAVVWIATSTDGAPPGGFWKDAANWETGTVPTLTDDVIVITDQLHGLTPSYPVTIDAAAYANSITMNDFGGPPPEVDNKSSLTIAGTLSMGADSIFNNTATGTMSVGGKAEILDTSVLTNAGYLTLAGGGDFASGTTITNSGTIELSGGTLKTLAEIHNAGGTLKADAGTTLIVDTATVDGGTVTILGTLELDGTSLIENGTLNNSGAVNVKGVSELANEIVANMSTGTIEVSANDALTIDQGSAVTNAGNITVDATGKLTVNGASITGVGTVTDNGEIDLTGNAVLSNGALKNNAAFKVSGTGNALDNETITNASTGTIEVLANGALTIDQGSVVTNTGNVTVDATGKLTVNGASITGVGTVTDNGEIDLTGNAVLSNGALKNNAAFKVSGTGNALDNETITNASTGTIEVLANGALTIDQGSVVTNTGNVTVDATGKLTVNGASITGVGTVTDNGEIDLTGNAVLSGGTLKNNATFKVSGTGNALDNETITNASTGTIEVLANGALTIDQGSVVTNTGNVTVDATGKLTVNDASITGVGTVTDNGEIDLTGNAVLSGGTLKNNAAFKVSGTGNALDNETITNSSTGTIEVLANGALTIDQGSVVTNTGNVTVDATGKLTVNGASITGVGTVTDNGEIDLTGSAVLSGGALKNNAAFKVSGTGNALDNETITNSSTGTIEVLANGALTIDQGSVVTNTGNVTVDATGKLTVNGASITGVGTVTDNGEIDLTGNAVLSNGALKNNAAFKVSGTGNALDNETITNASTGTIEVLANGALTIDQGSVVTNTGNVTVDATGKLTVNGASITGVGTVTDNGEIDLTGSAVLSGGALKNNAAFKVSGTGNALDNETITNSSTGTIEVLANGALTIDQGSVVTNTGNVTVDATGKLTVNGASITGVGTVTDNGEIDLTGSAVLSNGALKNNAAFKVSGTGNALDNETITNASTGTIEVLANGALTIDQGSVVTNTGNVTVDATGKLTVNGASITGVGTVTDNGEIDLTGNALLSGGALKNNAAFKASGTGNALDNETVTNASTGTIEVLANGALTIDQGSVVTNTGNVTVDATGKLTVNGASISGVGTVTDNGEIDLTGNAVLSNGALKNNAAFKVSGTGNALDNETVANASTGTIEVLANGALTIDQGSVVTNTGNVTVDATGKLTVNGASITGVGTVTDNGEIDLTGNAVLSNGALKNNAAFKVSGTGNALDNETVANASTGTIEVLANGALTIDQGSVVTNTGNVTVDATGKLTVNGASISGVGTVTDNGEIDLTGNAVLSNGALKNNATFKVSGTGNALDNETVTNASTGTIEVLANGALTIDQGSVVTNTGNVTVDATGKLTVNGASITGVGTVTDNGEIDLTGNAVLSNGALKNNAAFKVSGTGNALDDETVKNAGTIEVLANGALAIDQGSTVDNSSGNLVVDANAALTLNDATISGGAVKGGGSIDVTGASKIDSGATLSVTAVTADAQLTLDGVTVSGSTITDNASIELDNTVKLKDGATIKGGPVTNSGTLEIAGAATLLNDVVTNNGTVTVDDGQTLKLSGTEITGGTINNYSGASGGTIDVTADSTIDGNATLNKGAVTVESDVTLKLNDATVSGTAITNDGTVKVDASKKLTLAGASLTGGTLTVAGTLDSSGSATITNANISNSYLIEAIGGVLALVATTPAAAITNDGGTIQANTGELDINGEAVTNTGTLAAINDGTLKLISMTVTNTGGAVSIESGSTLDLSGATVDGGTMTIAGTLESTGTSAITDADITNTGTITVTGGTLTIDPAVPHTITNSHLIQANGGELDISGELVTNSADLKAINGGILKLSNVTVTNGGGTVTVDGTSKLYLSNVSAINGGQLSNSGHLYGVSGANSVSAAVTNTGTIEVQGGTLNLSGGLTGAGSLVIDDSATLELAGATAQTVTFAGGTDTLQLDKVAGQSFTGTITGQSSTGGTFTVTGAADITTSSNDALDFTATGGTSAKSANIVLTPTGALKGAANGVVVTQNGTGNISLTATKDITGLAGNGITLRDSATGAGDITIDDLTGKATGTGANSEGILVENLNAANAGNISITQLGGAVGGAYGIDATTQGDGNVTIDAGGAITGSSIYGIRARSYGAGNETVSTEAGSVVTSGSSGIIAVNRAISLDASNDSTITVDAHGTINSGSNLNQSGNAPAGIQAGYAGATSGTSANTDVNGTVIVNNHANITAAGGHGIDAYNYGNGDVTVNDGAGTTVVGAQMGVRALALSGGTGNVSVWLGDNASVTGTAGYGIDAYSLDQGNISVSLSDHDTITSGSSGILAVNEATSIASGVHSTIQVTAHGTIHSGSTSNLSGATPGGIVAGYNPGEDGKFSSKVYGDVTVTSDATITAAAGYGIEAFTWGIGKVTVSTGDTSSITAAGTAIGAFDHGGGDVSVTNEGSATGSVALGVVATGAGNVTILNDGDLTATGTAGIVVTQNDASATGSTHITNTGSVVGASGHYAIFVQENTTGAATIDNSGTIGPNDAGTVGSTTYAIAESGGHVTINNTGDINGNISVATATFNNEADGTWTVSGTSVFGNLSSIVNDGVIDLLNGASISGTGLNISNSNEIDSWGTASISGTITNTGSIEVNTGTLSVFGSLSGSGSVTIDANATLDVNATVSQTITFGGDGAELRIDTSSFGGSVAGFAATDKLDLSTIKFDGGTSATYDSETGDLVVSDAYGHSIMVKLTGADYSNAHFAGSTDGHGGTLITLNASDDAPAFTAAEASPSVTFAELADTTGATTTYDPASGGTGTIHFTDIDLTERPTAKITHQDVTGLAADHTTALTLTPDEISALEHALTLQQAGNKNDGTIGWTYSVADSSLDFLGKDQTVTVMSTIELKDHNGGCDTAQVTVTITGTNDAPTVAAVTTGPLVDTAAADTFSDITGQLVGTDADTGETATLTYAVLDADSHTATTVAGHYGALTVNSDGSYDYVPDATAINALSAGPHVDTFTVQTTDAHGATGTATFTVNVTGANDAPTLADLSIGTLTDTGVTDSFADLTGKLAGTDADTGETASLTYTVLDADHHATTTVAGHYGALTVNSDGSYDYVPDATAINALSTGSYVDTFTVQTTDVHGVSGTATLTVNVNGANDAPTLDGATLTSVSGDDTDPAGTAVSDLFAGKFHDVDAGASFKAIAVSADHATADQGSWQYEIAGTDQWVDISGVSDSSALVLSTDTLIRFVPNEGFSGTPGTLDVHGLDNTYTGAVSTSSAVSIDISGAGHGGTTPVSDQAASIGTEVTAPTEVETAVAPVLSLGPNTSIYPTDGAALVTPLSLHAGDIVSLDWNFTTDDYLPFNDFAFASVNGAAFLLSDIEATGSYGSTGWHTFTYTVQTDGTYSFGTGVMNEKDYAVTSFLAVDNIRVNGEVVQSFEDGFGDTSTTGQVAIVSTAHSDVNDSQIVPTDGNFEAFLSSYPTYQASIEGFLGLSSGELSNIAKSEGPEHTAINVPITVTIPTGAHPDDTYVTIAGAPAGSEFNYGAYDASNNTWHIEATDLGGNLALTTPVGYVGSFNLTVTATSVVDSSHTSATTLPQTHAVTIDPVAGPEIDTTHFTVSENPDGTTSVLGLAITDEDPAAPSEAFALSASTQFEGSSVSPETGAGNLSDINTFLASGITYDPGEDKPATDMVTFKVNDSFGASDTVNFIFSEGGSGPVSLVGTGGKDVLFGTHSSDTLNGNGGQDQFVFSQTSSPDNIQHTVLGFDTTLDKIDVRQFGNINAFSDLTIAQQNADTLVTLDDHETILLKNVVAGNLHANDFIITNHSGGGIL</sequence>
<dbReference type="GO" id="GO:0016020">
    <property type="term" value="C:membrane"/>
    <property type="evidence" value="ECO:0007669"/>
    <property type="project" value="InterPro"/>
</dbReference>
<dbReference type="GO" id="GO:0007156">
    <property type="term" value="P:homophilic cell adhesion via plasma membrane adhesion molecules"/>
    <property type="evidence" value="ECO:0007669"/>
    <property type="project" value="InterPro"/>
</dbReference>
<evidence type="ECO:0000313" key="4">
    <source>
        <dbReference type="Proteomes" id="UP000594621"/>
    </source>
</evidence>
<dbReference type="InterPro" id="IPR040853">
    <property type="entry name" value="RapA2_cadherin-like"/>
</dbReference>
<dbReference type="InterPro" id="IPR011049">
    <property type="entry name" value="Serralysin-like_metalloprot_C"/>
</dbReference>
<dbReference type="SMART" id="SM00710">
    <property type="entry name" value="PbH1"/>
    <property type="match status" value="10"/>
</dbReference>
<dbReference type="CDD" id="cd11304">
    <property type="entry name" value="Cadherin_repeat"/>
    <property type="match status" value="2"/>
</dbReference>
<feature type="region of interest" description="Disordered" evidence="1">
    <location>
        <begin position="358"/>
        <end position="388"/>
    </location>
</feature>
<dbReference type="GO" id="GO:0005509">
    <property type="term" value="F:calcium ion binding"/>
    <property type="evidence" value="ECO:0007669"/>
    <property type="project" value="InterPro"/>
</dbReference>
<dbReference type="InterPro" id="IPR010221">
    <property type="entry name" value="VCBS_dom"/>
</dbReference>
<dbReference type="NCBIfam" id="TIGR01965">
    <property type="entry name" value="VCBS_repeat"/>
    <property type="match status" value="4"/>
</dbReference>
<dbReference type="KEGG" id="bcou:IC761_33725"/>
<accession>A0A7S9D520</accession>
<organism evidence="3 4">
    <name type="scientific">Bradyrhizobium commune</name>
    <dbReference type="NCBI Taxonomy" id="83627"/>
    <lineage>
        <taxon>Bacteria</taxon>
        <taxon>Pseudomonadati</taxon>
        <taxon>Pseudomonadota</taxon>
        <taxon>Alphaproteobacteria</taxon>
        <taxon>Hyphomicrobiales</taxon>
        <taxon>Nitrobacteraceae</taxon>
        <taxon>Bradyrhizobium</taxon>
    </lineage>
</organism>
<dbReference type="Pfam" id="PF17803">
    <property type="entry name" value="Cadherin_4"/>
    <property type="match status" value="2"/>
</dbReference>
<dbReference type="SUPFAM" id="SSF51126">
    <property type="entry name" value="Pectin lyase-like"/>
    <property type="match status" value="2"/>
</dbReference>
<evidence type="ECO:0000256" key="1">
    <source>
        <dbReference type="SAM" id="MobiDB-lite"/>
    </source>
</evidence>
<feature type="compositionally biased region" description="Polar residues" evidence="1">
    <location>
        <begin position="370"/>
        <end position="381"/>
    </location>
</feature>
<dbReference type="RefSeq" id="WP_195800922.1">
    <property type="nucleotide sequence ID" value="NZ_CP061379.1"/>
</dbReference>
<dbReference type="PROSITE" id="PS50268">
    <property type="entry name" value="CADHERIN_2"/>
    <property type="match status" value="2"/>
</dbReference>
<evidence type="ECO:0000313" key="3">
    <source>
        <dbReference type="EMBL" id="QPF91352.1"/>
    </source>
</evidence>
<proteinExistence type="predicted"/>
<dbReference type="InterPro" id="IPR006626">
    <property type="entry name" value="PbH1"/>
</dbReference>
<dbReference type="SUPFAM" id="SSF51120">
    <property type="entry name" value="beta-Roll"/>
    <property type="match status" value="1"/>
</dbReference>
<feature type="domain" description="Cadherin" evidence="2">
    <location>
        <begin position="3593"/>
        <end position="3690"/>
    </location>
</feature>
<protein>
    <recommendedName>
        <fullName evidence="2">Cadherin domain-containing protein</fullName>
    </recommendedName>
</protein>
<dbReference type="InterPro" id="IPR011050">
    <property type="entry name" value="Pectin_lyase_fold/virulence"/>
</dbReference>
<dbReference type="EMBL" id="CP061379">
    <property type="protein sequence ID" value="QPF91352.1"/>
    <property type="molecule type" value="Genomic_DNA"/>
</dbReference>
<dbReference type="Gene3D" id="2.160.20.20">
    <property type="match status" value="2"/>
</dbReference>
<gene>
    <name evidence="3" type="ORF">IC761_33725</name>
</gene>
<feature type="domain" description="Cadherin" evidence="2">
    <location>
        <begin position="3714"/>
        <end position="3807"/>
    </location>
</feature>
<evidence type="ECO:0000259" key="2">
    <source>
        <dbReference type="PROSITE" id="PS50268"/>
    </source>
</evidence>
<dbReference type="Gene3D" id="2.60.40.10">
    <property type="entry name" value="Immunoglobulins"/>
    <property type="match status" value="1"/>
</dbReference>
<dbReference type="InterPro" id="IPR002126">
    <property type="entry name" value="Cadherin-like_dom"/>
</dbReference>